<name>A0A139AUS3_GONPJ</name>
<dbReference type="GO" id="GO:0016853">
    <property type="term" value="F:isomerase activity"/>
    <property type="evidence" value="ECO:0007669"/>
    <property type="project" value="UniProtKB-KW"/>
</dbReference>
<keyword evidence="5" id="KW-1185">Reference proteome</keyword>
<dbReference type="EMBL" id="KQ965735">
    <property type="protein sequence ID" value="KXS20468.1"/>
    <property type="molecule type" value="Genomic_DNA"/>
</dbReference>
<dbReference type="OMA" id="NADTDHQ"/>
<dbReference type="PROSITE" id="PS00166">
    <property type="entry name" value="ENOYL_COA_HYDRATASE"/>
    <property type="match status" value="1"/>
</dbReference>
<evidence type="ECO:0000313" key="4">
    <source>
        <dbReference type="EMBL" id="KXS20468.1"/>
    </source>
</evidence>
<gene>
    <name evidence="4" type="ORF">M427DRAFT_108015</name>
</gene>
<dbReference type="GO" id="GO:0006635">
    <property type="term" value="P:fatty acid beta-oxidation"/>
    <property type="evidence" value="ECO:0007669"/>
    <property type="project" value="TreeGrafter"/>
</dbReference>
<dbReference type="STRING" id="1344416.A0A139AUS3"/>
<dbReference type="PANTHER" id="PTHR11941:SF54">
    <property type="entry name" value="ENOYL-COA HYDRATASE, MITOCHONDRIAL"/>
    <property type="match status" value="1"/>
</dbReference>
<keyword evidence="3" id="KW-0472">Membrane</keyword>
<evidence type="ECO:0000256" key="1">
    <source>
        <dbReference type="ARBA" id="ARBA00005254"/>
    </source>
</evidence>
<feature type="transmembrane region" description="Helical" evidence="3">
    <location>
        <begin position="297"/>
        <end position="314"/>
    </location>
</feature>
<protein>
    <submittedName>
        <fullName evidence="4">Enoyl-CoA hydratase/isomerase family protein</fullName>
    </submittedName>
</protein>
<organism evidence="4 5">
    <name type="scientific">Gonapodya prolifera (strain JEL478)</name>
    <name type="common">Monoblepharis prolifera</name>
    <dbReference type="NCBI Taxonomy" id="1344416"/>
    <lineage>
        <taxon>Eukaryota</taxon>
        <taxon>Fungi</taxon>
        <taxon>Fungi incertae sedis</taxon>
        <taxon>Chytridiomycota</taxon>
        <taxon>Chytridiomycota incertae sedis</taxon>
        <taxon>Monoblepharidomycetes</taxon>
        <taxon>Monoblepharidales</taxon>
        <taxon>Gonapodyaceae</taxon>
        <taxon>Gonapodya</taxon>
    </lineage>
</organism>
<dbReference type="PANTHER" id="PTHR11941">
    <property type="entry name" value="ENOYL-COA HYDRATASE-RELATED"/>
    <property type="match status" value="1"/>
</dbReference>
<keyword evidence="4" id="KW-0413">Isomerase</keyword>
<comment type="similarity">
    <text evidence="1 2">Belongs to the enoyl-CoA hydratase/isomerase family.</text>
</comment>
<dbReference type="OrthoDB" id="2018133at2759"/>
<dbReference type="Gene3D" id="3.90.226.10">
    <property type="entry name" value="2-enoyl-CoA Hydratase, Chain A, domain 1"/>
    <property type="match status" value="1"/>
</dbReference>
<dbReference type="AlphaFoldDB" id="A0A139AUS3"/>
<dbReference type="SUPFAM" id="SSF52096">
    <property type="entry name" value="ClpP/crotonase"/>
    <property type="match status" value="1"/>
</dbReference>
<dbReference type="InterPro" id="IPR001753">
    <property type="entry name" value="Enoyl-CoA_hydra/iso"/>
</dbReference>
<proteinExistence type="inferred from homology"/>
<dbReference type="InterPro" id="IPR029045">
    <property type="entry name" value="ClpP/crotonase-like_dom_sf"/>
</dbReference>
<evidence type="ECO:0000256" key="2">
    <source>
        <dbReference type="RuleBase" id="RU003707"/>
    </source>
</evidence>
<evidence type="ECO:0000313" key="5">
    <source>
        <dbReference type="Proteomes" id="UP000070544"/>
    </source>
</evidence>
<keyword evidence="3" id="KW-0812">Transmembrane</keyword>
<reference evidence="4 5" key="1">
    <citation type="journal article" date="2015" name="Genome Biol. Evol.">
        <title>Phylogenomic analyses indicate that early fungi evolved digesting cell walls of algal ancestors of land plants.</title>
        <authorList>
            <person name="Chang Y."/>
            <person name="Wang S."/>
            <person name="Sekimoto S."/>
            <person name="Aerts A.L."/>
            <person name="Choi C."/>
            <person name="Clum A."/>
            <person name="LaButti K.M."/>
            <person name="Lindquist E.A."/>
            <person name="Yee Ngan C."/>
            <person name="Ohm R.A."/>
            <person name="Salamov A.A."/>
            <person name="Grigoriev I.V."/>
            <person name="Spatafora J.W."/>
            <person name="Berbee M.L."/>
        </authorList>
    </citation>
    <scope>NUCLEOTIDE SEQUENCE [LARGE SCALE GENOMIC DNA]</scope>
    <source>
        <strain evidence="4 5">JEL478</strain>
    </source>
</reference>
<evidence type="ECO:0000256" key="3">
    <source>
        <dbReference type="SAM" id="Phobius"/>
    </source>
</evidence>
<dbReference type="Proteomes" id="UP000070544">
    <property type="component" value="Unassembled WGS sequence"/>
</dbReference>
<dbReference type="CDD" id="cd06558">
    <property type="entry name" value="crotonase-like"/>
    <property type="match status" value="1"/>
</dbReference>
<dbReference type="InterPro" id="IPR018376">
    <property type="entry name" value="Enoyl-CoA_hyd/isom_CS"/>
</dbReference>
<accession>A0A139AUS3</accession>
<dbReference type="Pfam" id="PF00378">
    <property type="entry name" value="ECH_1"/>
    <property type="match status" value="1"/>
</dbReference>
<keyword evidence="3" id="KW-1133">Transmembrane helix</keyword>
<sequence length="320" mass="34094">MLPSFEDVTLSIPRPHVLLVTLNKPDKRNAVNSAMDRHLVATWDFYEKSDDLWCCVVTGAGSAFCAGLDLAEIARIKSVGQAADRLFGGFAGLTFKSGLNKPIIAAVNGPAYGGGFELVLACDIILSSTDAQFGLWEVKRGIAPISGGAVHLPRVIGYHNAMLVMLTGRNYTATEMKDFGLVQTIVEPESLLNTALALAEEIAGNSPDGVRVAKACAKVGLELGWDRANVDALLVPEVAAMFAGSNIREGVRAFKEKRPPSWSPPLDTQSWTVWTMGCGLWSLSKWAALTRGTTTTGIFVGGSLAAAAVALYVAKTGRRR</sequence>